<organism evidence="1 2">
    <name type="scientific">Saccharibacter floricola DSM 15669</name>
    <dbReference type="NCBI Taxonomy" id="1123227"/>
    <lineage>
        <taxon>Bacteria</taxon>
        <taxon>Pseudomonadati</taxon>
        <taxon>Pseudomonadota</taxon>
        <taxon>Alphaproteobacteria</taxon>
        <taxon>Acetobacterales</taxon>
        <taxon>Acetobacteraceae</taxon>
        <taxon>Saccharibacter</taxon>
    </lineage>
</organism>
<sequence>MAFLCQPWRRPFISASLTKKAIPAQLLGLIRPLVLVESITMLKDTAHHLPAIRKHHPLNSRMAQILTMRHRSNPIVTMSQAAI</sequence>
<dbReference type="Proteomes" id="UP001062901">
    <property type="component" value="Unassembled WGS sequence"/>
</dbReference>
<keyword evidence="2" id="KW-1185">Reference proteome</keyword>
<evidence type="ECO:0000313" key="1">
    <source>
        <dbReference type="EMBL" id="GBQ06907.1"/>
    </source>
</evidence>
<gene>
    <name evidence="1" type="ORF">AA15669_1142</name>
</gene>
<protein>
    <submittedName>
        <fullName evidence="1">Uncharacterized protein</fullName>
    </submittedName>
</protein>
<name>A0ABQ0NYV8_9PROT</name>
<accession>A0ABQ0NYV8</accession>
<reference evidence="1" key="1">
    <citation type="submission" date="2013-04" db="EMBL/GenBank/DDBJ databases">
        <title>The genome sequencing project of 58 acetic acid bacteria.</title>
        <authorList>
            <person name="Okamoto-Kainuma A."/>
            <person name="Ishikawa M."/>
            <person name="Umino S."/>
            <person name="Koizumi Y."/>
            <person name="Shiwa Y."/>
            <person name="Yoshikawa H."/>
            <person name="Matsutani M."/>
            <person name="Matsushita K."/>
        </authorList>
    </citation>
    <scope>NUCLEOTIDE SEQUENCE</scope>
    <source>
        <strain evidence="1">DSM 15669</strain>
    </source>
</reference>
<comment type="caution">
    <text evidence="1">The sequence shown here is derived from an EMBL/GenBank/DDBJ whole genome shotgun (WGS) entry which is preliminary data.</text>
</comment>
<evidence type="ECO:0000313" key="2">
    <source>
        <dbReference type="Proteomes" id="UP001062901"/>
    </source>
</evidence>
<dbReference type="EMBL" id="BAQD01000015">
    <property type="protein sequence ID" value="GBQ06907.1"/>
    <property type="molecule type" value="Genomic_DNA"/>
</dbReference>
<proteinExistence type="predicted"/>